<dbReference type="Gene3D" id="3.40.30.10">
    <property type="entry name" value="Glutaredoxin"/>
    <property type="match status" value="1"/>
</dbReference>
<accession>A0ABM0JPC4</accession>
<gene>
    <name evidence="3" type="primary">LOC101857022</name>
</gene>
<name>A0ABM0JPC4_APLCA</name>
<dbReference type="InterPro" id="IPR036249">
    <property type="entry name" value="Thioredoxin-like_sf"/>
</dbReference>
<reference evidence="3" key="1">
    <citation type="submission" date="2025-08" db="UniProtKB">
        <authorList>
            <consortium name="RefSeq"/>
        </authorList>
    </citation>
    <scope>IDENTIFICATION</scope>
</reference>
<keyword evidence="2" id="KW-1185">Reference proteome</keyword>
<organism evidence="2 3">
    <name type="scientific">Aplysia californica</name>
    <name type="common">California sea hare</name>
    <dbReference type="NCBI Taxonomy" id="6500"/>
    <lineage>
        <taxon>Eukaryota</taxon>
        <taxon>Metazoa</taxon>
        <taxon>Spiralia</taxon>
        <taxon>Lophotrochozoa</taxon>
        <taxon>Mollusca</taxon>
        <taxon>Gastropoda</taxon>
        <taxon>Heterobranchia</taxon>
        <taxon>Euthyneura</taxon>
        <taxon>Tectipleura</taxon>
        <taxon>Aplysiida</taxon>
        <taxon>Aplysioidea</taxon>
        <taxon>Aplysiidae</taxon>
        <taxon>Aplysia</taxon>
    </lineage>
</organism>
<evidence type="ECO:0000259" key="1">
    <source>
        <dbReference type="PROSITE" id="PS51352"/>
    </source>
</evidence>
<evidence type="ECO:0000313" key="2">
    <source>
        <dbReference type="Proteomes" id="UP000694888"/>
    </source>
</evidence>
<dbReference type="InterPro" id="IPR013766">
    <property type="entry name" value="Thioredoxin_domain"/>
</dbReference>
<dbReference type="RefSeq" id="XP_005098394.1">
    <property type="nucleotide sequence ID" value="XM_005098337.3"/>
</dbReference>
<proteinExistence type="predicted"/>
<dbReference type="Pfam" id="PF13905">
    <property type="entry name" value="Thioredoxin_8"/>
    <property type="match status" value="1"/>
</dbReference>
<dbReference type="PANTHER" id="PTHR46472">
    <property type="entry name" value="NUCLEOREDOXIN"/>
    <property type="match status" value="1"/>
</dbReference>
<dbReference type="PROSITE" id="PS51352">
    <property type="entry name" value="THIOREDOXIN_2"/>
    <property type="match status" value="1"/>
</dbReference>
<dbReference type="GeneID" id="101857022"/>
<evidence type="ECO:0000313" key="3">
    <source>
        <dbReference type="RefSeq" id="XP_005098394.1"/>
    </source>
</evidence>
<protein>
    <submittedName>
        <fullName evidence="3">Nucleoredoxin</fullName>
    </submittedName>
</protein>
<dbReference type="Proteomes" id="UP000694888">
    <property type="component" value="Unplaced"/>
</dbReference>
<feature type="domain" description="Thioredoxin" evidence="1">
    <location>
        <begin position="1"/>
        <end position="142"/>
    </location>
</feature>
<dbReference type="PANTHER" id="PTHR46472:SF1">
    <property type="entry name" value="NUCLEOREDOXIN"/>
    <property type="match status" value="1"/>
</dbReference>
<dbReference type="InterPro" id="IPR012336">
    <property type="entry name" value="Thioredoxin-like_fold"/>
</dbReference>
<sequence>MALEGLFGSELVGKHDTTVAVSSLSEKELIGVYFSAHWCPPCRSFTPKLVDTYVKVRDASKKWEIVFVSFDRTLEACNEYYLEMPWLMLPFDSDLKEGLAEKFKVEGIPALIFLDPKTGEVKSMGGRALVEDDKEGAKFPWV</sequence>
<dbReference type="SUPFAM" id="SSF52833">
    <property type="entry name" value="Thioredoxin-like"/>
    <property type="match status" value="1"/>
</dbReference>